<organism evidence="1 2">
    <name type="scientific">Polyplosphaeria fusca</name>
    <dbReference type="NCBI Taxonomy" id="682080"/>
    <lineage>
        <taxon>Eukaryota</taxon>
        <taxon>Fungi</taxon>
        <taxon>Dikarya</taxon>
        <taxon>Ascomycota</taxon>
        <taxon>Pezizomycotina</taxon>
        <taxon>Dothideomycetes</taxon>
        <taxon>Pleosporomycetidae</taxon>
        <taxon>Pleosporales</taxon>
        <taxon>Tetraplosphaeriaceae</taxon>
        <taxon>Polyplosphaeria</taxon>
    </lineage>
</organism>
<dbReference type="EMBL" id="ML996161">
    <property type="protein sequence ID" value="KAF2733426.1"/>
    <property type="molecule type" value="Genomic_DNA"/>
</dbReference>
<dbReference type="AlphaFoldDB" id="A0A9P4V1P4"/>
<dbReference type="PROSITE" id="PS51257">
    <property type="entry name" value="PROKAR_LIPOPROTEIN"/>
    <property type="match status" value="1"/>
</dbReference>
<dbReference type="Proteomes" id="UP000799444">
    <property type="component" value="Unassembled WGS sequence"/>
</dbReference>
<protein>
    <submittedName>
        <fullName evidence="1">Uncharacterized protein</fullName>
    </submittedName>
</protein>
<keyword evidence="2" id="KW-1185">Reference proteome</keyword>
<comment type="caution">
    <text evidence="1">The sequence shown here is derived from an EMBL/GenBank/DDBJ whole genome shotgun (WGS) entry which is preliminary data.</text>
</comment>
<proteinExistence type="predicted"/>
<accession>A0A9P4V1P4</accession>
<sequence>MRPALQRVNDPLARISSSSSSSVSIGIACSSAGDALQTAERLLLACERVAGAVVGVGGPPLVEKFTRARLHCTANSG</sequence>
<reference evidence="1" key="1">
    <citation type="journal article" date="2020" name="Stud. Mycol.">
        <title>101 Dothideomycetes genomes: a test case for predicting lifestyles and emergence of pathogens.</title>
        <authorList>
            <person name="Haridas S."/>
            <person name="Albert R."/>
            <person name="Binder M."/>
            <person name="Bloem J."/>
            <person name="Labutti K."/>
            <person name="Salamov A."/>
            <person name="Andreopoulos B."/>
            <person name="Baker S."/>
            <person name="Barry K."/>
            <person name="Bills G."/>
            <person name="Bluhm B."/>
            <person name="Cannon C."/>
            <person name="Castanera R."/>
            <person name="Culley D."/>
            <person name="Daum C."/>
            <person name="Ezra D."/>
            <person name="Gonzalez J."/>
            <person name="Henrissat B."/>
            <person name="Kuo A."/>
            <person name="Liang C."/>
            <person name="Lipzen A."/>
            <person name="Lutzoni F."/>
            <person name="Magnuson J."/>
            <person name="Mondo S."/>
            <person name="Nolan M."/>
            <person name="Ohm R."/>
            <person name="Pangilinan J."/>
            <person name="Park H.-J."/>
            <person name="Ramirez L."/>
            <person name="Alfaro M."/>
            <person name="Sun H."/>
            <person name="Tritt A."/>
            <person name="Yoshinaga Y."/>
            <person name="Zwiers L.-H."/>
            <person name="Turgeon B."/>
            <person name="Goodwin S."/>
            <person name="Spatafora J."/>
            <person name="Crous P."/>
            <person name="Grigoriev I."/>
        </authorList>
    </citation>
    <scope>NUCLEOTIDE SEQUENCE</scope>
    <source>
        <strain evidence="1">CBS 125425</strain>
    </source>
</reference>
<name>A0A9P4V1P4_9PLEO</name>
<gene>
    <name evidence="1" type="ORF">EJ04DRAFT_271797</name>
</gene>
<evidence type="ECO:0000313" key="1">
    <source>
        <dbReference type="EMBL" id="KAF2733426.1"/>
    </source>
</evidence>
<evidence type="ECO:0000313" key="2">
    <source>
        <dbReference type="Proteomes" id="UP000799444"/>
    </source>
</evidence>